<accession>A0A429GMD8</accession>
<dbReference type="AlphaFoldDB" id="A0A429GMD8"/>
<reference evidence="1 2" key="1">
    <citation type="submission" date="2018-10" db="EMBL/GenBank/DDBJ databases">
        <title>Co-occurring genomic capacity for anaerobic methane metabolism and dissimilatory sulfite reduction discovered in the Korarchaeota.</title>
        <authorList>
            <person name="Mckay L.J."/>
            <person name="Dlakic M."/>
            <person name="Fields M.W."/>
            <person name="Delmont T.O."/>
            <person name="Eren A.M."/>
            <person name="Jay Z.J."/>
            <person name="Klingelsmith K.B."/>
            <person name="Rusch D.B."/>
            <person name="Inskeep W.P."/>
        </authorList>
    </citation>
    <scope>NUCLEOTIDE SEQUENCE [LARGE SCALE GENOMIC DNA]</scope>
    <source>
        <strain evidence="1 2">MDKW</strain>
    </source>
</reference>
<organism evidence="1 2">
    <name type="scientific">Candidatus Methanodesulfokora washburnensis</name>
    <dbReference type="NCBI Taxonomy" id="2478471"/>
    <lineage>
        <taxon>Archaea</taxon>
        <taxon>Thermoproteota</taxon>
        <taxon>Candidatus Korarchaeia</taxon>
        <taxon>Candidatus Korarchaeia incertae sedis</taxon>
        <taxon>Candidatus Methanodesulfokora</taxon>
    </lineage>
</organism>
<gene>
    <name evidence="1" type="ORF">D6D85_07255</name>
</gene>
<dbReference type="Proteomes" id="UP000277582">
    <property type="component" value="Unassembled WGS sequence"/>
</dbReference>
<sequence length="100" mass="11960">MYFYFKNGSFKLDPTHVREYSSADELIDLIVSRGFEIIYVKTYQVMFPLLDMIIRLLIRFGLIEPIPDFFQRHRVLGKIRHIKVPIVGYRIIEVLARKIE</sequence>
<evidence type="ECO:0000313" key="2">
    <source>
        <dbReference type="Proteomes" id="UP000277582"/>
    </source>
</evidence>
<evidence type="ECO:0000313" key="1">
    <source>
        <dbReference type="EMBL" id="RSN74931.1"/>
    </source>
</evidence>
<comment type="caution">
    <text evidence="1">The sequence shown here is derived from an EMBL/GenBank/DDBJ whole genome shotgun (WGS) entry which is preliminary data.</text>
</comment>
<name>A0A429GMD8_9CREN</name>
<keyword evidence="2" id="KW-1185">Reference proteome</keyword>
<protein>
    <submittedName>
        <fullName evidence="1">Uncharacterized protein</fullName>
    </submittedName>
</protein>
<dbReference type="EMBL" id="RCOS01000083">
    <property type="protein sequence ID" value="RSN74931.1"/>
    <property type="molecule type" value="Genomic_DNA"/>
</dbReference>
<proteinExistence type="predicted"/>
<dbReference type="RefSeq" id="WP_125671354.1">
    <property type="nucleotide sequence ID" value="NZ_RCOS01000083.1"/>
</dbReference>